<dbReference type="Proteomes" id="UP000298381">
    <property type="component" value="Unassembled WGS sequence"/>
</dbReference>
<feature type="compositionally biased region" description="Basic and acidic residues" evidence="1">
    <location>
        <begin position="9"/>
        <end position="21"/>
    </location>
</feature>
<proteinExistence type="predicted"/>
<evidence type="ECO:0000256" key="2">
    <source>
        <dbReference type="SAM" id="Phobius"/>
    </source>
</evidence>
<keyword evidence="5" id="KW-1185">Reference proteome</keyword>
<dbReference type="Gene3D" id="2.60.120.430">
    <property type="entry name" value="Galactose-binding lectin"/>
    <property type="match status" value="1"/>
</dbReference>
<name>A0A4Z0D5D9_9FIRM</name>
<dbReference type="OrthoDB" id="1704601at2"/>
<feature type="region of interest" description="Disordered" evidence="1">
    <location>
        <begin position="243"/>
        <end position="277"/>
    </location>
</feature>
<evidence type="ECO:0000313" key="5">
    <source>
        <dbReference type="Proteomes" id="UP000298381"/>
    </source>
</evidence>
<dbReference type="Gene3D" id="3.30.70.60">
    <property type="match status" value="1"/>
</dbReference>
<dbReference type="PROSITE" id="PS51782">
    <property type="entry name" value="LYSM"/>
    <property type="match status" value="1"/>
</dbReference>
<evidence type="ECO:0000313" key="4">
    <source>
        <dbReference type="EMBL" id="TFZ39743.1"/>
    </source>
</evidence>
<dbReference type="SMART" id="SM00257">
    <property type="entry name" value="LysM"/>
    <property type="match status" value="1"/>
</dbReference>
<gene>
    <name evidence="4" type="ORF">E4100_06845</name>
</gene>
<keyword evidence="2" id="KW-1133">Transmembrane helix</keyword>
<dbReference type="InterPro" id="IPR014717">
    <property type="entry name" value="Transl_elong_EF1B/ribsomal_bS6"/>
</dbReference>
<dbReference type="Gene3D" id="3.10.350.10">
    <property type="entry name" value="LysM domain"/>
    <property type="match status" value="1"/>
</dbReference>
<keyword evidence="2" id="KW-0472">Membrane</keyword>
<sequence length="499" mass="57172">MSESRRCKKMEQENKKTEQKNKKAKKVNKRKSLLNRPLTQNEKVLLAILGIALIIFLGNYFILTPQAAKITELETKKYDLDTQIEEINTMMKKEADIKKEWQMLERERNEILKNYFPALDQAQIIYLLNDLLPYDNVEISDFSFSEPATETIGDTDVKRMDVTIPFKSNYDGMLELVSTIKESPRRMSIENLSMDRIDDEDVSGNLSFKVYSLEGLVEEDPNVIFVDIADNSEDNNIIDSFEGFATSAGNGENGNVPEEGGENGETGTTPGESEGEIEVKGDIINDFEVKNYFFIPSHEYVSGNTLNSTIKQSGKYSARLEYNIIALQDENRVYLDMTNQKIQLNYSPEKLSLWVYSFAYSPGNLGVRLVTNNGDAIHLNIQEGISWLGWKNIKIDLPKELPLYPINITSIYYEVPKNTDDFGVILFDKLEVFYPHHYETEWVETSEYFFYKVVSGDTVIDISRRFYGTADYKNEIMKNNNISSGEILAPGRILVLKKR</sequence>
<dbReference type="InterPro" id="IPR036779">
    <property type="entry name" value="LysM_dom_sf"/>
</dbReference>
<organism evidence="4 5">
    <name type="scientific">Soehngenia longivitae</name>
    <dbReference type="NCBI Taxonomy" id="2562294"/>
    <lineage>
        <taxon>Bacteria</taxon>
        <taxon>Bacillati</taxon>
        <taxon>Bacillota</taxon>
        <taxon>Tissierellia</taxon>
        <taxon>Tissierellales</taxon>
        <taxon>Tissierellaceae</taxon>
        <taxon>Soehngenia</taxon>
    </lineage>
</organism>
<feature type="transmembrane region" description="Helical" evidence="2">
    <location>
        <begin position="44"/>
        <end position="63"/>
    </location>
</feature>
<comment type="caution">
    <text evidence="4">The sequence shown here is derived from an EMBL/GenBank/DDBJ whole genome shotgun (WGS) entry which is preliminary data.</text>
</comment>
<evidence type="ECO:0000259" key="3">
    <source>
        <dbReference type="PROSITE" id="PS51782"/>
    </source>
</evidence>
<feature type="region of interest" description="Disordered" evidence="1">
    <location>
        <begin position="1"/>
        <end position="28"/>
    </location>
</feature>
<dbReference type="Pfam" id="PF01476">
    <property type="entry name" value="LysM"/>
    <property type="match status" value="1"/>
</dbReference>
<evidence type="ECO:0000256" key="1">
    <source>
        <dbReference type="SAM" id="MobiDB-lite"/>
    </source>
</evidence>
<reference evidence="4 5" key="1">
    <citation type="submission" date="2019-03" db="EMBL/GenBank/DDBJ databases">
        <title>Draft genome sequence data and analysis of a Fermenting Bacterium, Soehngenia longevitae strain 1933PT, isolated from petroleum reservoir in Azerbaijan.</title>
        <authorList>
            <person name="Grouzdev D.S."/>
            <person name="Bidzhieva S.K."/>
            <person name="Sokolova D.S."/>
            <person name="Tourova T.P."/>
            <person name="Poltaraus A.B."/>
            <person name="Nazina T.N."/>
        </authorList>
    </citation>
    <scope>NUCLEOTIDE SEQUENCE [LARGE SCALE GENOMIC DNA]</scope>
    <source>
        <strain evidence="4 5">1933P</strain>
    </source>
</reference>
<dbReference type="InterPro" id="IPR018392">
    <property type="entry name" value="LysM"/>
</dbReference>
<feature type="domain" description="LysM" evidence="3">
    <location>
        <begin position="449"/>
        <end position="496"/>
    </location>
</feature>
<keyword evidence="2" id="KW-0812">Transmembrane</keyword>
<accession>A0A4Z0D5D9</accession>
<dbReference type="EMBL" id="SRIB01000009">
    <property type="protein sequence ID" value="TFZ39743.1"/>
    <property type="molecule type" value="Genomic_DNA"/>
</dbReference>
<dbReference type="AlphaFoldDB" id="A0A4Z0D5D9"/>
<protein>
    <submittedName>
        <fullName evidence="4">LysM peptidoglycan-binding domain-containing protein</fullName>
    </submittedName>
</protein>
<dbReference type="CDD" id="cd00118">
    <property type="entry name" value="LysM"/>
    <property type="match status" value="1"/>
</dbReference>
<dbReference type="SUPFAM" id="SSF54106">
    <property type="entry name" value="LysM domain"/>
    <property type="match status" value="1"/>
</dbReference>
<feature type="compositionally biased region" description="Low complexity" evidence="1">
    <location>
        <begin position="249"/>
        <end position="258"/>
    </location>
</feature>